<name>A0AA35J6Q4_SACUV</name>
<reference evidence="10" key="1">
    <citation type="submission" date="2022-10" db="EMBL/GenBank/DDBJ databases">
        <authorList>
            <person name="Byrne P K."/>
        </authorList>
    </citation>
    <scope>NUCLEOTIDE SEQUENCE</scope>
    <source>
        <strain evidence="10">CBS7001</strain>
    </source>
</reference>
<gene>
    <name evidence="10" type="primary">SUVC14G3120</name>
    <name evidence="10" type="ORF">SUVC_14G3120</name>
</gene>
<proteinExistence type="inferred from homology"/>
<dbReference type="Gene3D" id="2.40.50.100">
    <property type="match status" value="1"/>
</dbReference>
<dbReference type="GO" id="GO:0006412">
    <property type="term" value="P:translation"/>
    <property type="evidence" value="ECO:0007669"/>
    <property type="project" value="InterPro"/>
</dbReference>
<dbReference type="PRINTS" id="PR00063">
    <property type="entry name" value="RIBOSOMALL27"/>
</dbReference>
<evidence type="ECO:0000256" key="5">
    <source>
        <dbReference type="ARBA" id="ARBA00023128"/>
    </source>
</evidence>
<dbReference type="PANTHER" id="PTHR15893">
    <property type="entry name" value="RIBOSOMAL PROTEIN L27"/>
    <property type="match status" value="1"/>
</dbReference>
<dbReference type="Pfam" id="PF01016">
    <property type="entry name" value="Ribosomal_L27"/>
    <property type="match status" value="1"/>
</dbReference>
<dbReference type="PANTHER" id="PTHR15893:SF0">
    <property type="entry name" value="LARGE RIBOSOMAL SUBUNIT PROTEIN BL27M"/>
    <property type="match status" value="1"/>
</dbReference>
<keyword evidence="3" id="KW-0809">Transit peptide</keyword>
<dbReference type="FunFam" id="2.40.50.100:FF:000042">
    <property type="entry name" value="50S ribosomal protein L27"/>
    <property type="match status" value="1"/>
</dbReference>
<evidence type="ECO:0000259" key="9">
    <source>
        <dbReference type="Pfam" id="PF18471"/>
    </source>
</evidence>
<evidence type="ECO:0000256" key="4">
    <source>
        <dbReference type="ARBA" id="ARBA00022980"/>
    </source>
</evidence>
<comment type="subcellular location">
    <subcellularLocation>
        <location evidence="1">Mitochondrion</location>
    </subcellularLocation>
</comment>
<dbReference type="AlphaFoldDB" id="A0AA35J6Q4"/>
<dbReference type="GO" id="GO:0003735">
    <property type="term" value="F:structural constituent of ribosome"/>
    <property type="evidence" value="ECO:0007669"/>
    <property type="project" value="InterPro"/>
</dbReference>
<evidence type="ECO:0000256" key="1">
    <source>
        <dbReference type="ARBA" id="ARBA00004173"/>
    </source>
</evidence>
<dbReference type="SUPFAM" id="SSF110324">
    <property type="entry name" value="Ribosomal L27 protein-like"/>
    <property type="match status" value="1"/>
</dbReference>
<keyword evidence="4" id="KW-0689">Ribosomal protein</keyword>
<dbReference type="EMBL" id="OX365925">
    <property type="protein sequence ID" value="CAI4050614.1"/>
    <property type="molecule type" value="Genomic_DNA"/>
</dbReference>
<dbReference type="GO" id="GO:0005762">
    <property type="term" value="C:mitochondrial large ribosomal subunit"/>
    <property type="evidence" value="ECO:0007669"/>
    <property type="project" value="TreeGrafter"/>
</dbReference>
<evidence type="ECO:0000256" key="3">
    <source>
        <dbReference type="ARBA" id="ARBA00022946"/>
    </source>
</evidence>
<accession>A0AA35J6Q4</accession>
<keyword evidence="6" id="KW-0687">Ribonucleoprotein</keyword>
<dbReference type="InterPro" id="IPR001684">
    <property type="entry name" value="Ribosomal_bL27"/>
</dbReference>
<dbReference type="InterPro" id="IPR018261">
    <property type="entry name" value="Ribosomal_bL27_CS"/>
</dbReference>
<sequence length="371" mass="42421">MWNFVLLNTCGTSCRKNASGVFIQVRNATKRAAGSRTSMKDSAGRRLGPKKYEGQDITSGEIIMRQRGTKFYPGENVGIGKDHTIFALEPGVVRYYLDPFHPKRKFIGVALSRDLKLPSPHFEPTFRRFGRSELTNKRASSKEESSLSRKDYLAKPDILKRLESRECKRKELQKELTKVLTEELKLNIKDIGLATSYLTRVRASLKNGFSIEDAAFNSRYFLKTEERLRANRENWPSEKLTESLSKIDECSDLLNSSTSFNNKLELIGYISEQEKQALKVNLIESLEKVSSLQTKKDKSAAKALFKDAGSFLTLSEEVHLRRKYLKPVFPETENTVETKIGKKSVVSRRFNYIRNRVEVIARSKQAFLSKL</sequence>
<dbReference type="NCBIfam" id="TIGR00062">
    <property type="entry name" value="L27"/>
    <property type="match status" value="1"/>
</dbReference>
<feature type="domain" description="Large ribosomal subunit protein bL27m C-terminal" evidence="9">
    <location>
        <begin position="135"/>
        <end position="371"/>
    </location>
</feature>
<comment type="similarity">
    <text evidence="2">Belongs to the bacterial ribosomal protein bL27 family.</text>
</comment>
<dbReference type="Proteomes" id="UP001162090">
    <property type="component" value="Chromosome 14"/>
</dbReference>
<evidence type="ECO:0000313" key="11">
    <source>
        <dbReference type="Proteomes" id="UP001162090"/>
    </source>
</evidence>
<keyword evidence="5" id="KW-0496">Mitochondrion</keyword>
<evidence type="ECO:0000256" key="6">
    <source>
        <dbReference type="ARBA" id="ARBA00023274"/>
    </source>
</evidence>
<dbReference type="PROSITE" id="PS00831">
    <property type="entry name" value="RIBOSOMAL_L27"/>
    <property type="match status" value="1"/>
</dbReference>
<evidence type="ECO:0000313" key="10">
    <source>
        <dbReference type="EMBL" id="CAI4050614.1"/>
    </source>
</evidence>
<organism evidence="10 11">
    <name type="scientific">Saccharomyces uvarum</name>
    <name type="common">Yeast</name>
    <name type="synonym">Saccharomyces bayanus var. uvarum</name>
    <dbReference type="NCBI Taxonomy" id="230603"/>
    <lineage>
        <taxon>Eukaryota</taxon>
        <taxon>Fungi</taxon>
        <taxon>Dikarya</taxon>
        <taxon>Ascomycota</taxon>
        <taxon>Saccharomycotina</taxon>
        <taxon>Saccharomycetes</taxon>
        <taxon>Saccharomycetales</taxon>
        <taxon>Saccharomycetaceae</taxon>
        <taxon>Saccharomyces</taxon>
    </lineage>
</organism>
<dbReference type="Pfam" id="PF18471">
    <property type="entry name" value="Ribosomal_L27_C"/>
    <property type="match status" value="1"/>
</dbReference>
<dbReference type="InterPro" id="IPR041244">
    <property type="entry name" value="Ribosomal_bL27m_C"/>
</dbReference>
<evidence type="ECO:0000256" key="8">
    <source>
        <dbReference type="ARBA" id="ARBA00035465"/>
    </source>
</evidence>
<evidence type="ECO:0000256" key="2">
    <source>
        <dbReference type="ARBA" id="ARBA00010797"/>
    </source>
</evidence>
<protein>
    <recommendedName>
        <fullName evidence="7">Large ribosomal subunit protein bL27m</fullName>
    </recommendedName>
    <alternativeName>
        <fullName evidence="8">54S ribosomal protein L2, mitochondrial</fullName>
    </alternativeName>
</protein>
<evidence type="ECO:0000256" key="7">
    <source>
        <dbReference type="ARBA" id="ARBA00035267"/>
    </source>
</evidence>